<comment type="subcellular location">
    <subcellularLocation>
        <location evidence="1">Cell envelope</location>
    </subcellularLocation>
</comment>
<comment type="similarity">
    <text evidence="2">Belongs to the bacterial solute-binding protein 7 family.</text>
</comment>
<name>A0A0U1Q2Q6_9BURK</name>
<accession>A0A0U1Q2Q6</accession>
<dbReference type="Proteomes" id="UP000050580">
    <property type="component" value="Unassembled WGS sequence"/>
</dbReference>
<dbReference type="CDD" id="cd13603">
    <property type="entry name" value="PBP2_TRAP_Siap_TeaA_like"/>
    <property type="match status" value="1"/>
</dbReference>
<dbReference type="InterPro" id="IPR004682">
    <property type="entry name" value="TRAP_DctP"/>
</dbReference>
<keyword evidence="3" id="KW-0813">Transport</keyword>
<dbReference type="InterPro" id="IPR006311">
    <property type="entry name" value="TAT_signal"/>
</dbReference>
<dbReference type="OrthoDB" id="9794826at2"/>
<sequence length="331" mass="35519">MTVTRRTFVAAAVAAPLAPAFLRSANAAVTLTLGHGAAPGNPRARGAELFAQLVHEKTAGAVKINIAGSEQLGSDAAMLTSLRTGVLDFCINSQGASAAVSPELNALGLPFLFRDASHAFKVLQGPIGAQLADAFTSKGLTLLSWWDNGVRHCTNSRRPIERPEDLRGMKIRVPADAMLMDIFRALGASPEQIAFGELYLALQQGVVDGQENPLANIDSSKLYEVNPYISLTGHVWQCNPFFVARMTQGKVGQPEFEAIRAAAEEAGVRQRQWMREADQQLLTEFAQRPGVQINEVDRPAFQEATASVGQAWKQKPFGKLVASLIDAAAAT</sequence>
<dbReference type="PANTHER" id="PTHR33376">
    <property type="match status" value="1"/>
</dbReference>
<proteinExistence type="inferred from homology"/>
<dbReference type="PIRSF" id="PIRSF006470">
    <property type="entry name" value="DctB"/>
    <property type="match status" value="1"/>
</dbReference>
<dbReference type="NCBIfam" id="TIGR00787">
    <property type="entry name" value="dctP"/>
    <property type="match status" value="1"/>
</dbReference>
<dbReference type="STRING" id="1610491.AAV94_01050"/>
<evidence type="ECO:0000256" key="5">
    <source>
        <dbReference type="SAM" id="SignalP"/>
    </source>
</evidence>
<keyword evidence="7" id="KW-1185">Reference proteome</keyword>
<protein>
    <submittedName>
        <fullName evidence="6">C4-dicarboxylate ABC transporter</fullName>
    </submittedName>
</protein>
<keyword evidence="4 5" id="KW-0732">Signal</keyword>
<dbReference type="GO" id="GO:0055085">
    <property type="term" value="P:transmembrane transport"/>
    <property type="evidence" value="ECO:0007669"/>
    <property type="project" value="InterPro"/>
</dbReference>
<dbReference type="Pfam" id="PF03480">
    <property type="entry name" value="DctP"/>
    <property type="match status" value="1"/>
</dbReference>
<reference evidence="6 7" key="1">
    <citation type="submission" date="2015-05" db="EMBL/GenBank/DDBJ databases">
        <title>Draft genome sequence of Lampropedia sp. CT6, isolated from the microbial mat of a hot water spring, located at Manikaran, India.</title>
        <authorList>
            <person name="Tripathi C."/>
            <person name="Rani P."/>
            <person name="Mahato N.K."/>
            <person name="Lal R."/>
        </authorList>
    </citation>
    <scope>NUCLEOTIDE SEQUENCE [LARGE SCALE GENOMIC DNA]</scope>
    <source>
        <strain evidence="6 7">CT6</strain>
    </source>
</reference>
<gene>
    <name evidence="6" type="ORF">AAV94_01050</name>
</gene>
<evidence type="ECO:0000256" key="1">
    <source>
        <dbReference type="ARBA" id="ARBA00004196"/>
    </source>
</evidence>
<dbReference type="InterPro" id="IPR018389">
    <property type="entry name" value="DctP_fam"/>
</dbReference>
<dbReference type="GO" id="GO:0030288">
    <property type="term" value="C:outer membrane-bounded periplasmic space"/>
    <property type="evidence" value="ECO:0007669"/>
    <property type="project" value="InterPro"/>
</dbReference>
<dbReference type="AlphaFoldDB" id="A0A0U1Q2Q6"/>
<evidence type="ECO:0000313" key="7">
    <source>
        <dbReference type="Proteomes" id="UP000050580"/>
    </source>
</evidence>
<dbReference type="RefSeq" id="WP_046740466.1">
    <property type="nucleotide sequence ID" value="NZ_LBNQ01000009.1"/>
</dbReference>
<dbReference type="PROSITE" id="PS51318">
    <property type="entry name" value="TAT"/>
    <property type="match status" value="1"/>
</dbReference>
<feature type="signal peptide" evidence="5">
    <location>
        <begin position="1"/>
        <end position="27"/>
    </location>
</feature>
<dbReference type="Gene3D" id="3.40.190.170">
    <property type="entry name" value="Bacterial extracellular solute-binding protein, family 7"/>
    <property type="match status" value="1"/>
</dbReference>
<evidence type="ECO:0000256" key="3">
    <source>
        <dbReference type="ARBA" id="ARBA00022448"/>
    </source>
</evidence>
<evidence type="ECO:0000256" key="4">
    <source>
        <dbReference type="ARBA" id="ARBA00022729"/>
    </source>
</evidence>
<dbReference type="PATRIC" id="fig|1610491.3.peg.217"/>
<organism evidence="6 7">
    <name type="scientific">Lampropedia cohaerens</name>
    <dbReference type="NCBI Taxonomy" id="1610491"/>
    <lineage>
        <taxon>Bacteria</taxon>
        <taxon>Pseudomonadati</taxon>
        <taxon>Pseudomonadota</taxon>
        <taxon>Betaproteobacteria</taxon>
        <taxon>Burkholderiales</taxon>
        <taxon>Comamonadaceae</taxon>
        <taxon>Lampropedia</taxon>
    </lineage>
</organism>
<evidence type="ECO:0000313" key="6">
    <source>
        <dbReference type="EMBL" id="KKW69031.1"/>
    </source>
</evidence>
<dbReference type="InterPro" id="IPR038404">
    <property type="entry name" value="TRAP_DctP_sf"/>
</dbReference>
<evidence type="ECO:0000256" key="2">
    <source>
        <dbReference type="ARBA" id="ARBA00009023"/>
    </source>
</evidence>
<feature type="chain" id="PRO_5006713099" evidence="5">
    <location>
        <begin position="28"/>
        <end position="331"/>
    </location>
</feature>
<dbReference type="EMBL" id="LBNQ01000009">
    <property type="protein sequence ID" value="KKW69031.1"/>
    <property type="molecule type" value="Genomic_DNA"/>
</dbReference>
<comment type="caution">
    <text evidence="6">The sequence shown here is derived from an EMBL/GenBank/DDBJ whole genome shotgun (WGS) entry which is preliminary data.</text>
</comment>
<dbReference type="NCBIfam" id="NF037995">
    <property type="entry name" value="TRAP_S1"/>
    <property type="match status" value="1"/>
</dbReference>
<dbReference type="PANTHER" id="PTHR33376:SF4">
    <property type="entry name" value="SIALIC ACID-BINDING PERIPLASMIC PROTEIN SIAP"/>
    <property type="match status" value="1"/>
</dbReference>